<dbReference type="RefSeq" id="WP_114834207.1">
    <property type="nucleotide sequence ID" value="NZ_LR699114.1"/>
</dbReference>
<evidence type="ECO:0000256" key="3">
    <source>
        <dbReference type="ARBA" id="ARBA00022448"/>
    </source>
</evidence>
<dbReference type="InterPro" id="IPR052187">
    <property type="entry name" value="MFSD1"/>
</dbReference>
<comment type="subunit">
    <text evidence="24">Homodimer. Interacts with lysosomal protein GLMP (via lumenal domain); the interaction starts while both proteins are still in the endoplasmic reticulum and is required for stabilization of MFSD1 in lysosomes but has no direct effect on its targeting to lysosomes or transporter activity.</text>
</comment>
<dbReference type="Gene3D" id="1.20.1250.20">
    <property type="entry name" value="MFS general substrate transporter like domains"/>
    <property type="match status" value="2"/>
</dbReference>
<feature type="domain" description="Major facilitator superfamily (MFS) profile" evidence="26">
    <location>
        <begin position="13"/>
        <end position="416"/>
    </location>
</feature>
<comment type="catalytic activity">
    <reaction evidence="16">
        <text>L-lysyl-L-lysine(out) = L-lysyl-L-lysine(in)</text>
        <dbReference type="Rhea" id="RHEA:79403"/>
        <dbReference type="ChEBI" id="CHEBI:229956"/>
    </reaction>
</comment>
<evidence type="ECO:0000256" key="1">
    <source>
        <dbReference type="ARBA" id="ARBA00004155"/>
    </source>
</evidence>
<gene>
    <name evidence="27" type="ORF">C8D86_10914</name>
</gene>
<comment type="catalytic activity">
    <reaction evidence="14">
        <text>L-aspartyl-L-lysine(out) = L-aspartyl-L-lysine(in)</text>
        <dbReference type="Rhea" id="RHEA:79411"/>
        <dbReference type="ChEBI" id="CHEBI:229953"/>
    </reaction>
</comment>
<dbReference type="OrthoDB" id="5620971at2"/>
<dbReference type="GO" id="GO:0005765">
    <property type="term" value="C:lysosomal membrane"/>
    <property type="evidence" value="ECO:0007669"/>
    <property type="project" value="UniProtKB-SubCell"/>
</dbReference>
<keyword evidence="3" id="KW-0813">Transport</keyword>
<evidence type="ECO:0000256" key="19">
    <source>
        <dbReference type="ARBA" id="ARBA00044919"/>
    </source>
</evidence>
<keyword evidence="4 25" id="KW-0812">Transmembrane</keyword>
<evidence type="ECO:0000256" key="7">
    <source>
        <dbReference type="ARBA" id="ARBA00023228"/>
    </source>
</evidence>
<evidence type="ECO:0000256" key="22">
    <source>
        <dbReference type="ARBA" id="ARBA00045018"/>
    </source>
</evidence>
<evidence type="ECO:0000256" key="8">
    <source>
        <dbReference type="ARBA" id="ARBA00044876"/>
    </source>
</evidence>
<comment type="catalytic activity">
    <reaction evidence="19">
        <text>L-alanyl-L-lysine(out) = L-alanyl-L-lysine(in)</text>
        <dbReference type="Rhea" id="RHEA:79415"/>
        <dbReference type="ChEBI" id="CHEBI:192470"/>
    </reaction>
</comment>
<dbReference type="PANTHER" id="PTHR23512">
    <property type="entry name" value="MAJOR FACILITATOR SUPERFAMILY DOMAIN-CONTAINING PROTEIN 1"/>
    <property type="match status" value="1"/>
</dbReference>
<evidence type="ECO:0000256" key="6">
    <source>
        <dbReference type="ARBA" id="ARBA00023136"/>
    </source>
</evidence>
<organism evidence="27 28">
    <name type="scientific">Aquicella lusitana</name>
    <dbReference type="NCBI Taxonomy" id="254246"/>
    <lineage>
        <taxon>Bacteria</taxon>
        <taxon>Pseudomonadati</taxon>
        <taxon>Pseudomonadota</taxon>
        <taxon>Gammaproteobacteria</taxon>
        <taxon>Legionellales</taxon>
        <taxon>Coxiellaceae</taxon>
        <taxon>Aquicella</taxon>
    </lineage>
</organism>
<dbReference type="InterPro" id="IPR011701">
    <property type="entry name" value="MFS"/>
</dbReference>
<evidence type="ECO:0000256" key="16">
    <source>
        <dbReference type="ARBA" id="ARBA00044900"/>
    </source>
</evidence>
<sequence length="436" mass="47621">MLGKENASFSLLGLIIWLLASFFFLYEFFLRTFVGTIANQIMHDLALSPEMFALLGSAYYFAYALMQVPVGILTDKFGVRRILIFAILVCVISAFLFANAASFSQAFISRMMMGFGSSFAFVCLLVIAATWFPRKYFGFFVGASQFIGTMGPLLAAGPLAAVLVKSNGDWRTLLADIGIIGGILALLIFLFVKNKTQNREQILIFLKQKTPLIVNLKRLMQNPQAWAIAFYSALVYTSMALLGAIWGTTYLEACGLSQATASHMISLSWLGYAIGCLLLGAISDIAKRRRPVLIISAIIGIVTTIGITYFSVHSPFIYALLFFWLGIAAAGQSVAFAAIAEHVDLATKATALGLNNGTITLFSTFTPLITGLLISLSGKTHGAHLVPHDFTAGFSVMPLMYLLSLLISVFFIRETYCKPQKEPVYVKIDSLLKQSA</sequence>
<comment type="catalytic activity">
    <reaction evidence="11">
        <text>L-alpha-aminoacyl-L-histidine(out) = L-alpha-aminoacyl-L-histidine(in)</text>
        <dbReference type="Rhea" id="RHEA:79375"/>
        <dbReference type="ChEBI" id="CHEBI:229967"/>
    </reaction>
</comment>
<dbReference type="InterPro" id="IPR036259">
    <property type="entry name" value="MFS_trans_sf"/>
</dbReference>
<evidence type="ECO:0000256" key="17">
    <source>
        <dbReference type="ARBA" id="ARBA00044903"/>
    </source>
</evidence>
<keyword evidence="5 25" id="KW-1133">Transmembrane helix</keyword>
<dbReference type="Pfam" id="PF07690">
    <property type="entry name" value="MFS_1"/>
    <property type="match status" value="1"/>
</dbReference>
<feature type="transmembrane region" description="Helical" evidence="25">
    <location>
        <begin position="139"/>
        <end position="164"/>
    </location>
</feature>
<reference evidence="27 28" key="1">
    <citation type="submission" date="2018-07" db="EMBL/GenBank/DDBJ databases">
        <title>Genomic Encyclopedia of Type Strains, Phase IV (KMG-IV): sequencing the most valuable type-strain genomes for metagenomic binning, comparative biology and taxonomic classification.</title>
        <authorList>
            <person name="Goeker M."/>
        </authorList>
    </citation>
    <scope>NUCLEOTIDE SEQUENCE [LARGE SCALE GENOMIC DNA]</scope>
    <source>
        <strain evidence="27 28">DSM 16500</strain>
    </source>
</reference>
<comment type="catalytic activity">
    <reaction evidence="9">
        <text>L-histidyl-glycine(out) = L-histidyl-glycine(in)</text>
        <dbReference type="Rhea" id="RHEA:79395"/>
        <dbReference type="ChEBI" id="CHEBI:229957"/>
    </reaction>
</comment>
<feature type="transmembrane region" description="Helical" evidence="25">
    <location>
        <begin position="390"/>
        <end position="412"/>
    </location>
</feature>
<dbReference type="SUPFAM" id="SSF103473">
    <property type="entry name" value="MFS general substrate transporter"/>
    <property type="match status" value="1"/>
</dbReference>
<evidence type="ECO:0000256" key="15">
    <source>
        <dbReference type="ARBA" id="ARBA00044899"/>
    </source>
</evidence>
<evidence type="ECO:0000256" key="14">
    <source>
        <dbReference type="ARBA" id="ARBA00044898"/>
    </source>
</evidence>
<dbReference type="EMBL" id="QQAX01000009">
    <property type="protein sequence ID" value="RDI44532.1"/>
    <property type="molecule type" value="Genomic_DNA"/>
</dbReference>
<feature type="transmembrane region" description="Helical" evidence="25">
    <location>
        <begin position="170"/>
        <end position="192"/>
    </location>
</feature>
<evidence type="ECO:0000256" key="9">
    <source>
        <dbReference type="ARBA" id="ARBA00044878"/>
    </source>
</evidence>
<accession>A0A370GL92</accession>
<evidence type="ECO:0000256" key="2">
    <source>
        <dbReference type="ARBA" id="ARBA00008335"/>
    </source>
</evidence>
<feature type="transmembrane region" description="Helical" evidence="25">
    <location>
        <begin position="225"/>
        <end position="246"/>
    </location>
</feature>
<keyword evidence="28" id="KW-1185">Reference proteome</keyword>
<comment type="subcellular location">
    <subcellularLocation>
        <location evidence="1">Lysosome membrane</location>
        <topology evidence="1">Multi-pass membrane protein</topology>
    </subcellularLocation>
</comment>
<evidence type="ECO:0000256" key="13">
    <source>
        <dbReference type="ARBA" id="ARBA00044893"/>
    </source>
</evidence>
<proteinExistence type="inferred from homology"/>
<keyword evidence="6 25" id="KW-0472">Membrane</keyword>
<evidence type="ECO:0000256" key="21">
    <source>
        <dbReference type="ARBA" id="ARBA00044985"/>
    </source>
</evidence>
<comment type="function">
    <text evidence="23">Lysosomal dipeptide uniporter that selectively exports lysine, arginine or histidine-containing dipeptides with a net positive charge from the lysosome lumen into the cytosol. Could play a role in a specific type of protein O-glycosylation indirectly regulating macrophages migration and tissue invasion. Also essential for liver homeostasis.</text>
</comment>
<evidence type="ECO:0000259" key="26">
    <source>
        <dbReference type="PROSITE" id="PS50850"/>
    </source>
</evidence>
<evidence type="ECO:0000256" key="25">
    <source>
        <dbReference type="SAM" id="Phobius"/>
    </source>
</evidence>
<dbReference type="PROSITE" id="PS50850">
    <property type="entry name" value="MFS"/>
    <property type="match status" value="1"/>
</dbReference>
<comment type="catalytic activity">
    <reaction evidence="13">
        <text>L-alpha-aminoacyl-L-lysine(out) = L-alpha-aminoacyl-L-lysine(in)</text>
        <dbReference type="Rhea" id="RHEA:79383"/>
        <dbReference type="ChEBI" id="CHEBI:229966"/>
    </reaction>
</comment>
<evidence type="ECO:0000313" key="27">
    <source>
        <dbReference type="EMBL" id="RDI44532.1"/>
    </source>
</evidence>
<comment type="catalytic activity">
    <reaction evidence="12">
        <text>L-lysyl-L-alpha-amino acid(out) = L-lysyl-L-alpha-amino acid(in)</text>
        <dbReference type="Rhea" id="RHEA:79387"/>
        <dbReference type="ChEBI" id="CHEBI:229965"/>
    </reaction>
</comment>
<comment type="catalytic activity">
    <reaction evidence="20">
        <text>L-lysyl-glycine(out) = L-lysyl-glycine(in)</text>
        <dbReference type="Rhea" id="RHEA:79407"/>
        <dbReference type="ChEBI" id="CHEBI:191202"/>
    </reaction>
</comment>
<evidence type="ECO:0000256" key="18">
    <source>
        <dbReference type="ARBA" id="ARBA00044912"/>
    </source>
</evidence>
<comment type="catalytic activity">
    <reaction evidence="15">
        <text>L-arginyl-L-alpha-amino acid(out) = L-arginyl-L-alpha-amino acid(in)</text>
        <dbReference type="Rhea" id="RHEA:79371"/>
        <dbReference type="ChEBI" id="CHEBI:84315"/>
    </reaction>
</comment>
<comment type="caution">
    <text evidence="27">The sequence shown here is derived from an EMBL/GenBank/DDBJ whole genome shotgun (WGS) entry which is preliminary data.</text>
</comment>
<feature type="transmembrane region" description="Helical" evidence="25">
    <location>
        <begin position="7"/>
        <end position="26"/>
    </location>
</feature>
<keyword evidence="7" id="KW-0458">Lysosome</keyword>
<feature type="transmembrane region" description="Helical" evidence="25">
    <location>
        <begin position="266"/>
        <end position="285"/>
    </location>
</feature>
<evidence type="ECO:0000256" key="20">
    <source>
        <dbReference type="ARBA" id="ARBA00044924"/>
    </source>
</evidence>
<evidence type="ECO:0000256" key="4">
    <source>
        <dbReference type="ARBA" id="ARBA00022692"/>
    </source>
</evidence>
<dbReference type="PANTHER" id="PTHR23512:SF3">
    <property type="entry name" value="MAJOR FACILITATOR SUPERFAMILY DOMAIN-CONTAINING PROTEIN 1"/>
    <property type="match status" value="1"/>
</dbReference>
<evidence type="ECO:0000256" key="10">
    <source>
        <dbReference type="ARBA" id="ARBA00044881"/>
    </source>
</evidence>
<feature type="transmembrane region" description="Helical" evidence="25">
    <location>
        <begin position="82"/>
        <end position="101"/>
    </location>
</feature>
<dbReference type="Proteomes" id="UP000254720">
    <property type="component" value="Unassembled WGS sequence"/>
</dbReference>
<evidence type="ECO:0000256" key="5">
    <source>
        <dbReference type="ARBA" id="ARBA00022989"/>
    </source>
</evidence>
<evidence type="ECO:0000313" key="28">
    <source>
        <dbReference type="Proteomes" id="UP000254720"/>
    </source>
</evidence>
<dbReference type="GO" id="GO:0022857">
    <property type="term" value="F:transmembrane transporter activity"/>
    <property type="evidence" value="ECO:0007669"/>
    <property type="project" value="InterPro"/>
</dbReference>
<comment type="catalytic activity">
    <reaction evidence="8">
        <text>L-lysyl-L-alanine(out) = L-lysyl-L-alanine(in)</text>
        <dbReference type="Rhea" id="RHEA:79399"/>
        <dbReference type="ChEBI" id="CHEBI:229954"/>
    </reaction>
</comment>
<feature type="transmembrane region" description="Helical" evidence="25">
    <location>
        <begin position="316"/>
        <end position="339"/>
    </location>
</feature>
<dbReference type="AlphaFoldDB" id="A0A370GL92"/>
<feature type="transmembrane region" description="Helical" evidence="25">
    <location>
        <begin position="51"/>
        <end position="70"/>
    </location>
</feature>
<evidence type="ECO:0000256" key="24">
    <source>
        <dbReference type="ARBA" id="ARBA00046376"/>
    </source>
</evidence>
<comment type="catalytic activity">
    <reaction evidence="17">
        <text>L-arginyl-glycine(out) = L-arginyl-glycine(in)</text>
        <dbReference type="Rhea" id="RHEA:79391"/>
        <dbReference type="ChEBI" id="CHEBI:229955"/>
    </reaction>
</comment>
<evidence type="ECO:0000256" key="12">
    <source>
        <dbReference type="ARBA" id="ARBA00044891"/>
    </source>
</evidence>
<evidence type="ECO:0000256" key="23">
    <source>
        <dbReference type="ARBA" id="ARBA00045709"/>
    </source>
</evidence>
<protein>
    <recommendedName>
        <fullName evidence="21">Lysosomal dipeptide transporter MFSD1</fullName>
    </recommendedName>
    <alternativeName>
        <fullName evidence="22">Major facilitator superfamily domain-containing protein 1</fullName>
    </alternativeName>
</protein>
<evidence type="ECO:0000256" key="11">
    <source>
        <dbReference type="ARBA" id="ARBA00044884"/>
    </source>
</evidence>
<name>A0A370GL92_9COXI</name>
<comment type="catalytic activity">
    <reaction evidence="10">
        <text>L-alpha-aminoacyl-L-arginine(out) = L-alpha-aminoacyl-L-arginine(in)</text>
        <dbReference type="Rhea" id="RHEA:79367"/>
        <dbReference type="ChEBI" id="CHEBI:229968"/>
    </reaction>
</comment>
<feature type="transmembrane region" description="Helical" evidence="25">
    <location>
        <begin position="292"/>
        <end position="310"/>
    </location>
</feature>
<comment type="similarity">
    <text evidence="2">Belongs to the major facilitator superfamily.</text>
</comment>
<comment type="catalytic activity">
    <reaction evidence="18">
        <text>L-histidyl-L-alpha-amino acid(out) = L-histidyl-L-alpha-amino acid(in)</text>
        <dbReference type="Rhea" id="RHEA:79379"/>
        <dbReference type="ChEBI" id="CHEBI:229964"/>
    </reaction>
</comment>
<dbReference type="InterPro" id="IPR020846">
    <property type="entry name" value="MFS_dom"/>
</dbReference>
<feature type="transmembrane region" description="Helical" evidence="25">
    <location>
        <begin position="107"/>
        <end position="132"/>
    </location>
</feature>
<feature type="transmembrane region" description="Helical" evidence="25">
    <location>
        <begin position="359"/>
        <end position="378"/>
    </location>
</feature>